<dbReference type="PROSITE" id="PS00070">
    <property type="entry name" value="ALDEHYDE_DEHYDR_CYS"/>
    <property type="match status" value="1"/>
</dbReference>
<gene>
    <name evidence="10" type="ORF">DJ019_04495</name>
</gene>
<dbReference type="InterPro" id="IPR015590">
    <property type="entry name" value="Aldehyde_DH_dom"/>
</dbReference>
<dbReference type="Gene3D" id="3.20.20.220">
    <property type="match status" value="1"/>
</dbReference>
<dbReference type="CDD" id="cd07125">
    <property type="entry name" value="ALDH_PutA-P5CDH"/>
    <property type="match status" value="1"/>
</dbReference>
<feature type="domain" description="Aldehyde dehydrogenase" evidence="7">
    <location>
        <begin position="560"/>
        <end position="1009"/>
    </location>
</feature>
<dbReference type="SUPFAM" id="SSF53720">
    <property type="entry name" value="ALDH-like"/>
    <property type="match status" value="1"/>
</dbReference>
<dbReference type="EC" id="1.5.5.2" evidence="5"/>
<dbReference type="AlphaFoldDB" id="A0A328BL84"/>
<comment type="similarity">
    <text evidence="5">In the C-terminal section; belongs to the aldehyde dehydrogenase family.</text>
</comment>
<dbReference type="GO" id="GO:0004657">
    <property type="term" value="F:proline dehydrogenase activity"/>
    <property type="evidence" value="ECO:0007669"/>
    <property type="project" value="UniProtKB-UniRule"/>
</dbReference>
<name>A0A328BL84_9CAUL</name>
<keyword evidence="5" id="KW-0804">Transcription</keyword>
<dbReference type="SUPFAM" id="SSF51730">
    <property type="entry name" value="FAD-linked oxidoreductase"/>
    <property type="match status" value="1"/>
</dbReference>
<dbReference type="InterPro" id="IPR025703">
    <property type="entry name" value="Bifunct_PutA"/>
</dbReference>
<comment type="catalytic activity">
    <reaction evidence="5">
        <text>L-proline + a quinone = (S)-1-pyrroline-5-carboxylate + a quinol + H(+)</text>
        <dbReference type="Rhea" id="RHEA:23784"/>
        <dbReference type="ChEBI" id="CHEBI:15378"/>
        <dbReference type="ChEBI" id="CHEBI:17388"/>
        <dbReference type="ChEBI" id="CHEBI:24646"/>
        <dbReference type="ChEBI" id="CHEBI:60039"/>
        <dbReference type="ChEBI" id="CHEBI:132124"/>
        <dbReference type="EC" id="1.5.5.2"/>
    </reaction>
</comment>
<comment type="pathway">
    <text evidence="1 5">Amino-acid degradation; L-proline degradation into L-glutamate; L-glutamate from L-proline: step 2/2.</text>
</comment>
<keyword evidence="5" id="KW-0274">FAD</keyword>
<comment type="caution">
    <text evidence="10">The sequence shown here is derived from an EMBL/GenBank/DDBJ whole genome shotgun (WGS) entry which is preliminary data.</text>
</comment>
<feature type="domain" description="Proline dehydrogenase" evidence="8">
    <location>
        <begin position="176"/>
        <end position="469"/>
    </location>
</feature>
<dbReference type="SUPFAM" id="SSF81935">
    <property type="entry name" value="N-terminal domain of bifunctional PutA protein"/>
    <property type="match status" value="1"/>
</dbReference>
<proteinExistence type="inferred from homology"/>
<dbReference type="InterPro" id="IPR005933">
    <property type="entry name" value="PutA_C"/>
</dbReference>
<evidence type="ECO:0000256" key="6">
    <source>
        <dbReference type="PIRSR" id="PIRSR000197-1"/>
    </source>
</evidence>
<keyword evidence="5" id="KW-0285">Flavoprotein</keyword>
<keyword evidence="5" id="KW-0238">DNA-binding</keyword>
<dbReference type="Gene3D" id="3.40.605.10">
    <property type="entry name" value="Aldehyde Dehydrogenase, Chain A, domain 1"/>
    <property type="match status" value="1"/>
</dbReference>
<dbReference type="InterPro" id="IPR050485">
    <property type="entry name" value="Proline_metab_enzyme"/>
</dbReference>
<dbReference type="Gene3D" id="1.20.5.460">
    <property type="entry name" value="Single helix bin"/>
    <property type="match status" value="1"/>
</dbReference>
<dbReference type="InterPro" id="IPR024082">
    <property type="entry name" value="PRODH_PutA_dom_II"/>
</dbReference>
<keyword evidence="5" id="KW-0805">Transcription regulation</keyword>
<dbReference type="GO" id="GO:0010133">
    <property type="term" value="P:L-proline catabolic process to L-glutamate"/>
    <property type="evidence" value="ECO:0007669"/>
    <property type="project" value="UniProtKB-UniRule"/>
</dbReference>
<organism evidence="10 11">
    <name type="scientific">Phenylobacterium kunshanense</name>
    <dbReference type="NCBI Taxonomy" id="1445034"/>
    <lineage>
        <taxon>Bacteria</taxon>
        <taxon>Pseudomonadati</taxon>
        <taxon>Pseudomonadota</taxon>
        <taxon>Alphaproteobacteria</taxon>
        <taxon>Caulobacterales</taxon>
        <taxon>Caulobacteraceae</taxon>
        <taxon>Phenylobacterium</taxon>
    </lineage>
</organism>
<dbReference type="Pfam" id="PF01619">
    <property type="entry name" value="Pro_dh"/>
    <property type="match status" value="1"/>
</dbReference>
<dbReference type="Pfam" id="PF00171">
    <property type="entry name" value="Aldedh"/>
    <property type="match status" value="1"/>
</dbReference>
<feature type="active site" evidence="6">
    <location>
        <position position="789"/>
    </location>
</feature>
<evidence type="ECO:0000259" key="8">
    <source>
        <dbReference type="Pfam" id="PF01619"/>
    </source>
</evidence>
<evidence type="ECO:0000256" key="4">
    <source>
        <dbReference type="ARBA" id="ARBA00048142"/>
    </source>
</evidence>
<feature type="domain" description="Proline dehydrogenase PutA" evidence="9">
    <location>
        <begin position="56"/>
        <end position="169"/>
    </location>
</feature>
<protein>
    <recommendedName>
        <fullName evidence="5">Bifunctional protein PutA</fullName>
    </recommendedName>
    <domain>
        <recommendedName>
            <fullName evidence="5">Proline dehydrogenase</fullName>
            <ecNumber evidence="5">1.5.5.2</ecNumber>
        </recommendedName>
        <alternativeName>
            <fullName evidence="5">Proline oxidase</fullName>
        </alternativeName>
    </domain>
    <domain>
        <recommendedName>
            <fullName evidence="5">Delta-1-pyrroline-5-carboxylate dehydrogenase</fullName>
            <shortName evidence="5">P5C dehydrogenase</shortName>
            <ecNumber evidence="5">1.2.1.88</ecNumber>
        </recommendedName>
        <alternativeName>
            <fullName evidence="5">L-glutamate gamma-semialdehyde dehydrogenase</fullName>
        </alternativeName>
    </domain>
</protein>
<dbReference type="GO" id="GO:0003842">
    <property type="term" value="F:L-glutamate gamma-semialdehyde dehydrogenase activity"/>
    <property type="evidence" value="ECO:0007669"/>
    <property type="project" value="UniProtKB-UniRule"/>
</dbReference>
<evidence type="ECO:0000313" key="11">
    <source>
        <dbReference type="Proteomes" id="UP000249524"/>
    </source>
</evidence>
<evidence type="ECO:0000256" key="5">
    <source>
        <dbReference type="PIRNR" id="PIRNR000197"/>
    </source>
</evidence>
<comment type="pathway">
    <text evidence="5">Amino-acid degradation; L-proline degradation into L-glutamate; L-glutamate from L-proline: step 1/2.</text>
</comment>
<dbReference type="InterPro" id="IPR029041">
    <property type="entry name" value="FAD-linked_oxidoreductase-like"/>
</dbReference>
<dbReference type="NCBIfam" id="NF008869">
    <property type="entry name" value="PRK11904.1"/>
    <property type="match status" value="1"/>
</dbReference>
<dbReference type="FunFam" id="3.40.309.10:FF:000005">
    <property type="entry name" value="1-pyrroline-5-carboxylate dehydrogenase 1"/>
    <property type="match status" value="1"/>
</dbReference>
<evidence type="ECO:0000256" key="2">
    <source>
        <dbReference type="ARBA" id="ARBA00023002"/>
    </source>
</evidence>
<keyword evidence="5" id="KW-0678">Repressor</keyword>
<dbReference type="InterPro" id="IPR002872">
    <property type="entry name" value="Proline_DH_dom"/>
</dbReference>
<dbReference type="Gene3D" id="3.40.309.10">
    <property type="entry name" value="Aldehyde Dehydrogenase, Chain A, domain 2"/>
    <property type="match status" value="1"/>
</dbReference>
<sequence>MSFDHLDAAKFADERTAIAALLAAKPLSQQDRDAVQGEAEALVRAARQSARRQGVVESFLQEFSLSTREGLALMCLAEALLRTPDEETRDRLIAEKIASADWASHAGRSDSLLVNASTWSLMLTGKIIDPDEEARSDLPGFVRRLAGRLGEPVIRKAVGAAVRIMGEQFVLGATIEKAIKRAGGDGFVCSFDMLGEGARTDADADRYETAYARAIQIVGGHAKGQGPERGHGVSVKLSALSPRYEARQAERVFADLYPRILRLAVMAAEADINLTLDAEEADRLVISLELLDRLAREPALGAWRGLGLAVQAYQKRGPQVIDAVAGIARASGRRLMVRLVKGAYWDSEIKRAQVAGLPGYPVYTTKAATDVSYLVCARALLAAAPALYGQFATHNAHTLAAVRVMASQMGLSPEFQRLHGMGEALYGGAKDRYGDFPLRVYAPVGSHEDLLPYLVRRLLENGANTSFVHALLDEKTPVSKVVVDPITAVEAAGAGPHPRIPLPRDVYGPGRKNSEGLDLSIKAVRDQLTAAVAKLDREELEAGPIISGRLEKAGAFKPALSPSHLSRTLGRAWQATPAQADTAFAAAHAAQPGWDRRGGEGRAKVLRAMGDALETDRERLISICVREAGKSYADAIAEVREAVDFCRYYALLAERQFASPETLRGPVGETNQLSLRGRGVFVCISPWNFPLAIFTGQVAAALAAGNGVLAKPAEQTPIIASEAVKLFHAAGVPEGLLHLLPGDGATVGQALVSHPGCDGVAFTGGTDTAWAINRTLAARQGPIVPFIAETGGLNAMFVDTTALREQVIDDVLASAFGSAGQRCSALRILFAPHETADALIDGLKGAMDTLVVGDPADPRTDIGPVIDTDAKAVLDAHVERLAAEGRVLRRLEVPAGGHFFAPTLAEIPDAAFLQKEVFGPVLHVVRYDPAKLAEAAAPLVAARYGLTLGVHSRIEAFADEVREAVPAGNAYVNRSMIGAVVGVQPFGGEGLSGTGPKAGGPHALLRYAVERAVSVNITAQGGDPALLNLDA</sequence>
<dbReference type="RefSeq" id="WP_111274812.1">
    <property type="nucleotide sequence ID" value="NZ_QFYS01000002.1"/>
</dbReference>
<comment type="catalytic activity">
    <reaction evidence="4 5">
        <text>L-glutamate 5-semialdehyde + NAD(+) + H2O = L-glutamate + NADH + 2 H(+)</text>
        <dbReference type="Rhea" id="RHEA:30235"/>
        <dbReference type="ChEBI" id="CHEBI:15377"/>
        <dbReference type="ChEBI" id="CHEBI:15378"/>
        <dbReference type="ChEBI" id="CHEBI:29985"/>
        <dbReference type="ChEBI" id="CHEBI:57540"/>
        <dbReference type="ChEBI" id="CHEBI:57945"/>
        <dbReference type="ChEBI" id="CHEBI:58066"/>
        <dbReference type="EC" id="1.2.1.88"/>
    </reaction>
</comment>
<evidence type="ECO:0000313" key="10">
    <source>
        <dbReference type="EMBL" id="RAK67201.1"/>
    </source>
</evidence>
<evidence type="ECO:0000256" key="3">
    <source>
        <dbReference type="ARBA" id="ARBA00023027"/>
    </source>
</evidence>
<dbReference type="UniPathway" id="UPA00261">
    <property type="reaction ID" value="UER00373"/>
</dbReference>
<keyword evidence="2 5" id="KW-0560">Oxidoreductase</keyword>
<keyword evidence="11" id="KW-1185">Reference proteome</keyword>
<evidence type="ECO:0000259" key="7">
    <source>
        <dbReference type="Pfam" id="PF00171"/>
    </source>
</evidence>
<dbReference type="InterPro" id="IPR024089">
    <property type="entry name" value="PRODH_PutA_dom_I/II"/>
</dbReference>
<accession>A0A328BL84</accession>
<evidence type="ECO:0000256" key="1">
    <source>
        <dbReference type="ARBA" id="ARBA00004786"/>
    </source>
</evidence>
<reference evidence="10 11" key="1">
    <citation type="submission" date="2018-05" db="EMBL/GenBank/DDBJ databases">
        <authorList>
            <person name="Lanie J.A."/>
            <person name="Ng W.-L."/>
            <person name="Kazmierczak K.M."/>
            <person name="Andrzejewski T.M."/>
            <person name="Davidsen T.M."/>
            <person name="Wayne K.J."/>
            <person name="Tettelin H."/>
            <person name="Glass J.I."/>
            <person name="Rusch D."/>
            <person name="Podicherti R."/>
            <person name="Tsui H.-C.T."/>
            <person name="Winkler M.E."/>
        </authorList>
    </citation>
    <scope>NUCLEOTIDE SEQUENCE [LARGE SCALE GENOMIC DNA]</scope>
    <source>
        <strain evidence="10 11">BUT-10</strain>
    </source>
</reference>
<evidence type="ECO:0000259" key="9">
    <source>
        <dbReference type="Pfam" id="PF14850"/>
    </source>
</evidence>
<dbReference type="NCBIfam" id="TIGR01238">
    <property type="entry name" value="D1pyr5carbox3"/>
    <property type="match status" value="1"/>
</dbReference>
<feature type="active site" evidence="6">
    <location>
        <position position="823"/>
    </location>
</feature>
<dbReference type="EC" id="1.2.1.88" evidence="5"/>
<dbReference type="Proteomes" id="UP000249524">
    <property type="component" value="Unassembled WGS sequence"/>
</dbReference>
<dbReference type="PANTHER" id="PTHR42862:SF1">
    <property type="entry name" value="DELTA-1-PYRROLINE-5-CARBOXYLATE DEHYDROGENASE 2, ISOFORM A-RELATED"/>
    <property type="match status" value="1"/>
</dbReference>
<comment type="function">
    <text evidence="5">Oxidizes proline to glutamate for use as a carbon and nitrogen source.</text>
</comment>
<dbReference type="GO" id="GO:0003677">
    <property type="term" value="F:DNA binding"/>
    <property type="evidence" value="ECO:0007669"/>
    <property type="project" value="UniProtKB-KW"/>
</dbReference>
<dbReference type="Pfam" id="PF14850">
    <property type="entry name" value="Pro_dh-DNA_bdg"/>
    <property type="match status" value="1"/>
</dbReference>
<dbReference type="InterPro" id="IPR016162">
    <property type="entry name" value="Ald_DH_N"/>
</dbReference>
<dbReference type="InterPro" id="IPR016161">
    <property type="entry name" value="Ald_DH/histidinol_DH"/>
</dbReference>
<dbReference type="PIRSF" id="PIRSF000197">
    <property type="entry name" value="Bifunct_PutA"/>
    <property type="match status" value="1"/>
</dbReference>
<keyword evidence="5" id="KW-0642">Proline metabolism</keyword>
<comment type="cofactor">
    <cofactor evidence="5">
        <name>FAD</name>
        <dbReference type="ChEBI" id="CHEBI:57692"/>
    </cofactor>
</comment>
<dbReference type="PANTHER" id="PTHR42862">
    <property type="entry name" value="DELTA-1-PYRROLINE-5-CARBOXYLATE DEHYDROGENASE 1, ISOFORM A-RELATED"/>
    <property type="match status" value="1"/>
</dbReference>
<comment type="similarity">
    <text evidence="5">In the N-terminal section; belongs to the proline dehydrogenase family.</text>
</comment>
<dbReference type="OrthoDB" id="9812625at2"/>
<dbReference type="InterPro" id="IPR016160">
    <property type="entry name" value="Ald_DH_CS_CYS"/>
</dbReference>
<keyword evidence="3 5" id="KW-0520">NAD</keyword>
<dbReference type="GO" id="GO:0009898">
    <property type="term" value="C:cytoplasmic side of plasma membrane"/>
    <property type="evidence" value="ECO:0007669"/>
    <property type="project" value="TreeGrafter"/>
</dbReference>
<dbReference type="InterPro" id="IPR016163">
    <property type="entry name" value="Ald_DH_C"/>
</dbReference>
<dbReference type="EMBL" id="QFYS01000002">
    <property type="protein sequence ID" value="RAK67201.1"/>
    <property type="molecule type" value="Genomic_DNA"/>
</dbReference>
<dbReference type="GO" id="GO:0003700">
    <property type="term" value="F:DNA-binding transcription factor activity"/>
    <property type="evidence" value="ECO:0007669"/>
    <property type="project" value="InterPro"/>
</dbReference>